<evidence type="ECO:0000313" key="4">
    <source>
        <dbReference type="Proteomes" id="UP000800040"/>
    </source>
</evidence>
<sequence>MSSPDAVQKPSPPPRAHQIFTKAVRSLHSRRDAPPPIPIRVNPSRVSFCVTPATPTPPPQHWVTIELSNYPPQLTHEDVRALFHSFTIAPDFALPNTRNLAYPLRTFISVAGEGQAERAVRELCGEVVGGRRIYVAMVNKTGYEEKEVAVRELADEMKLGIVNTARVYYPRLASKILEVRECVQGTVSFAFLQARELVTIPSALEVHRQLLQNKAQWEFVAAGRWEGWSWTTMDGSSRLAALKDLQETVQKQGVILGMWSEWESRWSLEI</sequence>
<keyword evidence="1" id="KW-0694">RNA-binding</keyword>
<gene>
    <name evidence="3" type="ORF">BDW02DRAFT_547901</name>
</gene>
<evidence type="ECO:0000313" key="3">
    <source>
        <dbReference type="EMBL" id="KAF1835571.1"/>
    </source>
</evidence>
<dbReference type="InterPro" id="IPR000504">
    <property type="entry name" value="RRM_dom"/>
</dbReference>
<reference evidence="3" key="1">
    <citation type="submission" date="2020-01" db="EMBL/GenBank/DDBJ databases">
        <authorList>
            <consortium name="DOE Joint Genome Institute"/>
            <person name="Haridas S."/>
            <person name="Albert R."/>
            <person name="Binder M."/>
            <person name="Bloem J."/>
            <person name="Labutti K."/>
            <person name="Salamov A."/>
            <person name="Andreopoulos B."/>
            <person name="Baker S.E."/>
            <person name="Barry K."/>
            <person name="Bills G."/>
            <person name="Bluhm B.H."/>
            <person name="Cannon C."/>
            <person name="Castanera R."/>
            <person name="Culley D.E."/>
            <person name="Daum C."/>
            <person name="Ezra D."/>
            <person name="Gonzalez J.B."/>
            <person name="Henrissat B."/>
            <person name="Kuo A."/>
            <person name="Liang C."/>
            <person name="Lipzen A."/>
            <person name="Lutzoni F."/>
            <person name="Magnuson J."/>
            <person name="Mondo S."/>
            <person name="Nolan M."/>
            <person name="Ohm R."/>
            <person name="Pangilinan J."/>
            <person name="Park H.-J."/>
            <person name="Ramirez L."/>
            <person name="Alfaro M."/>
            <person name="Sun H."/>
            <person name="Tritt A."/>
            <person name="Yoshinaga Y."/>
            <person name="Zwiers L.-H."/>
            <person name="Turgeon B.G."/>
            <person name="Goodwin S.B."/>
            <person name="Spatafora J.W."/>
            <person name="Crous P.W."/>
            <person name="Grigoriev I.V."/>
        </authorList>
    </citation>
    <scope>NUCLEOTIDE SEQUENCE</scope>
    <source>
        <strain evidence="3">P77</strain>
    </source>
</reference>
<dbReference type="SUPFAM" id="SSF54928">
    <property type="entry name" value="RNA-binding domain, RBD"/>
    <property type="match status" value="1"/>
</dbReference>
<dbReference type="AlphaFoldDB" id="A0A6A5KIY5"/>
<name>A0A6A5KIY5_9PLEO</name>
<feature type="domain" description="RRM" evidence="2">
    <location>
        <begin position="63"/>
        <end position="140"/>
    </location>
</feature>
<keyword evidence="4" id="KW-1185">Reference proteome</keyword>
<dbReference type="Gene3D" id="3.30.70.330">
    <property type="match status" value="1"/>
</dbReference>
<proteinExistence type="predicted"/>
<dbReference type="EMBL" id="ML975285">
    <property type="protein sequence ID" value="KAF1835571.1"/>
    <property type="molecule type" value="Genomic_DNA"/>
</dbReference>
<evidence type="ECO:0000256" key="1">
    <source>
        <dbReference type="PROSITE-ProRule" id="PRU00176"/>
    </source>
</evidence>
<organism evidence="3 4">
    <name type="scientific">Decorospora gaudefroyi</name>
    <dbReference type="NCBI Taxonomy" id="184978"/>
    <lineage>
        <taxon>Eukaryota</taxon>
        <taxon>Fungi</taxon>
        <taxon>Dikarya</taxon>
        <taxon>Ascomycota</taxon>
        <taxon>Pezizomycotina</taxon>
        <taxon>Dothideomycetes</taxon>
        <taxon>Pleosporomycetidae</taxon>
        <taxon>Pleosporales</taxon>
        <taxon>Pleosporineae</taxon>
        <taxon>Pleosporaceae</taxon>
        <taxon>Decorospora</taxon>
    </lineage>
</organism>
<protein>
    <recommendedName>
        <fullName evidence="2">RRM domain-containing protein</fullName>
    </recommendedName>
</protein>
<dbReference type="Proteomes" id="UP000800040">
    <property type="component" value="Unassembled WGS sequence"/>
</dbReference>
<dbReference type="PROSITE" id="PS50102">
    <property type="entry name" value="RRM"/>
    <property type="match status" value="1"/>
</dbReference>
<evidence type="ECO:0000259" key="2">
    <source>
        <dbReference type="PROSITE" id="PS50102"/>
    </source>
</evidence>
<dbReference type="InterPro" id="IPR035979">
    <property type="entry name" value="RBD_domain_sf"/>
</dbReference>
<dbReference type="GO" id="GO:0003723">
    <property type="term" value="F:RNA binding"/>
    <property type="evidence" value="ECO:0007669"/>
    <property type="project" value="UniProtKB-UniRule"/>
</dbReference>
<accession>A0A6A5KIY5</accession>
<dbReference type="OrthoDB" id="1049195at2759"/>
<dbReference type="InterPro" id="IPR012677">
    <property type="entry name" value="Nucleotide-bd_a/b_plait_sf"/>
</dbReference>